<dbReference type="Proteomes" id="UP000831290">
    <property type="component" value="Chromosome"/>
</dbReference>
<dbReference type="KEGG" id="fbm:MQE35_12700"/>
<accession>A0A9E6ZTU4</accession>
<evidence type="ECO:0000313" key="1">
    <source>
        <dbReference type="EMBL" id="UOB16591.1"/>
    </source>
</evidence>
<proteinExistence type="predicted"/>
<keyword evidence="2" id="KW-1185">Reference proteome</keyword>
<reference evidence="1" key="1">
    <citation type="submission" date="2022-03" db="EMBL/GenBank/DDBJ databases">
        <title>Description of Abyssus ytuae gen. nov., sp. nov., a novel member of the family Flavobacteriaceae isolated from the sediment of Mariana Trench.</title>
        <authorList>
            <person name="Zhang J."/>
            <person name="Xu X."/>
        </authorList>
    </citation>
    <scope>NUCLEOTIDE SEQUENCE</scope>
    <source>
        <strain evidence="1">MT3330</strain>
    </source>
</reference>
<dbReference type="EMBL" id="CP094358">
    <property type="protein sequence ID" value="UOB16591.1"/>
    <property type="molecule type" value="Genomic_DNA"/>
</dbReference>
<dbReference type="RefSeq" id="WP_255841806.1">
    <property type="nucleotide sequence ID" value="NZ_CP094358.1"/>
</dbReference>
<evidence type="ECO:0000313" key="2">
    <source>
        <dbReference type="Proteomes" id="UP000831290"/>
    </source>
</evidence>
<protein>
    <submittedName>
        <fullName evidence="1">Uncharacterized protein</fullName>
    </submittedName>
</protein>
<gene>
    <name evidence="1" type="ORF">MQE35_12700</name>
</gene>
<dbReference type="AlphaFoldDB" id="A0A9E6ZTU4"/>
<sequence>MADNFQLIHFPAPEYLVSYFSSLVKSEIQIINGIKTIEINRSSDIGKIIITSIDKQSKKIKHTNLDDYYLKISNFIGNNYSGSVRGDRHFLFIEESKMNNIMEMIKHHFDYSLINFVDGAEYAHRKNGWEENQKRKGIRKAAIQTFLQKNNVNLGNKSLENFFKMFQRHKNNANNKNSMLLEKYVQTLSF</sequence>
<name>A0A9E6ZTU4_9FLAO</name>
<organism evidence="1 2">
    <name type="scientific">Abyssalbus ytuae</name>
    <dbReference type="NCBI Taxonomy" id="2926907"/>
    <lineage>
        <taxon>Bacteria</taxon>
        <taxon>Pseudomonadati</taxon>
        <taxon>Bacteroidota</taxon>
        <taxon>Flavobacteriia</taxon>
        <taxon>Flavobacteriales</taxon>
        <taxon>Flavobacteriaceae</taxon>
        <taxon>Abyssalbus</taxon>
    </lineage>
</organism>